<keyword evidence="3" id="KW-1185">Reference proteome</keyword>
<dbReference type="PANTHER" id="PTHR33064">
    <property type="entry name" value="POL PROTEIN"/>
    <property type="match status" value="1"/>
</dbReference>
<comment type="caution">
    <text evidence="2">The sequence shown here is derived from an EMBL/GenBank/DDBJ whole genome shotgun (WGS) entry which is preliminary data.</text>
</comment>
<dbReference type="InterPro" id="IPR051320">
    <property type="entry name" value="Viral_Replic_Matur_Polypro"/>
</dbReference>
<sequence length="177" mass="20850">MKRALSGEEVAEWLNFRWLLIYGRECFYWWSQKGYINDEITSDLSFVYSFVGDLLVASKNETEYLEPLSILFSKLSEYGLCIKVKKCQFFKSVIEFLRFKQSAHGIEPLPERVKCILEFPQPTTLTQLRHYLGFFNFYRRCIPKAANILEPLDNFLGGLKNKKKYLRSNSRSSTEQL</sequence>
<dbReference type="GO" id="GO:0071897">
    <property type="term" value="P:DNA biosynthetic process"/>
    <property type="evidence" value="ECO:0007669"/>
    <property type="project" value="UniProtKB-ARBA"/>
</dbReference>
<name>A0A8X6MSP3_NEPPI</name>
<dbReference type="AlphaFoldDB" id="A0A8X6MSP3"/>
<organism evidence="2 3">
    <name type="scientific">Nephila pilipes</name>
    <name type="common">Giant wood spider</name>
    <name type="synonym">Nephila maculata</name>
    <dbReference type="NCBI Taxonomy" id="299642"/>
    <lineage>
        <taxon>Eukaryota</taxon>
        <taxon>Metazoa</taxon>
        <taxon>Ecdysozoa</taxon>
        <taxon>Arthropoda</taxon>
        <taxon>Chelicerata</taxon>
        <taxon>Arachnida</taxon>
        <taxon>Araneae</taxon>
        <taxon>Araneomorphae</taxon>
        <taxon>Entelegynae</taxon>
        <taxon>Araneoidea</taxon>
        <taxon>Nephilidae</taxon>
        <taxon>Nephila</taxon>
    </lineage>
</organism>
<dbReference type="InterPro" id="IPR043128">
    <property type="entry name" value="Rev_trsase/Diguanyl_cyclase"/>
</dbReference>
<accession>A0A8X6MSP3</accession>
<evidence type="ECO:0000259" key="1">
    <source>
        <dbReference type="Pfam" id="PF00078"/>
    </source>
</evidence>
<dbReference type="OrthoDB" id="4499277at2759"/>
<feature type="domain" description="Reverse transcriptase" evidence="1">
    <location>
        <begin position="45"/>
        <end position="97"/>
    </location>
</feature>
<dbReference type="PANTHER" id="PTHR33064:SF37">
    <property type="entry name" value="RIBONUCLEASE H"/>
    <property type="match status" value="1"/>
</dbReference>
<gene>
    <name evidence="2" type="primary">TY3B-I_258</name>
    <name evidence="2" type="ORF">NPIL_50351</name>
</gene>
<dbReference type="Pfam" id="PF00078">
    <property type="entry name" value="RVT_1"/>
    <property type="match status" value="1"/>
</dbReference>
<proteinExistence type="predicted"/>
<protein>
    <submittedName>
        <fullName evidence="2">Transposon Ty3-I Gag-Pol polyprotein</fullName>
    </submittedName>
</protein>
<dbReference type="SUPFAM" id="SSF56672">
    <property type="entry name" value="DNA/RNA polymerases"/>
    <property type="match status" value="1"/>
</dbReference>
<dbReference type="Proteomes" id="UP000887013">
    <property type="component" value="Unassembled WGS sequence"/>
</dbReference>
<evidence type="ECO:0000313" key="3">
    <source>
        <dbReference type="Proteomes" id="UP000887013"/>
    </source>
</evidence>
<dbReference type="InterPro" id="IPR043502">
    <property type="entry name" value="DNA/RNA_pol_sf"/>
</dbReference>
<evidence type="ECO:0000313" key="2">
    <source>
        <dbReference type="EMBL" id="GFS75764.1"/>
    </source>
</evidence>
<dbReference type="Gene3D" id="3.30.70.270">
    <property type="match status" value="2"/>
</dbReference>
<dbReference type="EMBL" id="BMAW01096653">
    <property type="protein sequence ID" value="GFS75764.1"/>
    <property type="molecule type" value="Genomic_DNA"/>
</dbReference>
<reference evidence="2" key="1">
    <citation type="submission" date="2020-08" db="EMBL/GenBank/DDBJ databases">
        <title>Multicomponent nature underlies the extraordinary mechanical properties of spider dragline silk.</title>
        <authorList>
            <person name="Kono N."/>
            <person name="Nakamura H."/>
            <person name="Mori M."/>
            <person name="Yoshida Y."/>
            <person name="Ohtoshi R."/>
            <person name="Malay A.D."/>
            <person name="Moran D.A.P."/>
            <person name="Tomita M."/>
            <person name="Numata K."/>
            <person name="Arakawa K."/>
        </authorList>
    </citation>
    <scope>NUCLEOTIDE SEQUENCE</scope>
</reference>
<dbReference type="InterPro" id="IPR000477">
    <property type="entry name" value="RT_dom"/>
</dbReference>